<name>A0A1H9WGB3_9PSEU</name>
<proteinExistence type="predicted"/>
<evidence type="ECO:0000313" key="2">
    <source>
        <dbReference type="EMBL" id="SES32930.1"/>
    </source>
</evidence>
<dbReference type="STRING" id="65499.SAMN04488000_12270"/>
<dbReference type="Proteomes" id="UP000199503">
    <property type="component" value="Unassembled WGS sequence"/>
</dbReference>
<protein>
    <submittedName>
        <fullName evidence="2">Uncharacterized protein</fullName>
    </submittedName>
</protein>
<feature type="compositionally biased region" description="Basic and acidic residues" evidence="1">
    <location>
        <begin position="238"/>
        <end position="251"/>
    </location>
</feature>
<gene>
    <name evidence="2" type="ORF">SAMN04488000_12270</name>
</gene>
<accession>A0A1H9WGB3</accession>
<evidence type="ECO:0000313" key="3">
    <source>
        <dbReference type="Proteomes" id="UP000199503"/>
    </source>
</evidence>
<dbReference type="AlphaFoldDB" id="A0A1H9WGB3"/>
<reference evidence="3" key="1">
    <citation type="submission" date="2016-10" db="EMBL/GenBank/DDBJ databases">
        <authorList>
            <person name="Varghese N."/>
            <person name="Submissions S."/>
        </authorList>
    </citation>
    <scope>NUCLEOTIDE SEQUENCE [LARGE SCALE GENOMIC DNA]</scope>
    <source>
        <strain evidence="3">DSM 44437</strain>
    </source>
</reference>
<keyword evidence="3" id="KW-1185">Reference proteome</keyword>
<dbReference type="EMBL" id="FOFV01000022">
    <property type="protein sequence ID" value="SES32930.1"/>
    <property type="molecule type" value="Genomic_DNA"/>
</dbReference>
<evidence type="ECO:0000256" key="1">
    <source>
        <dbReference type="SAM" id="MobiDB-lite"/>
    </source>
</evidence>
<sequence>MWRAASLGREPPVGRHRVDDEVAALEGLVRPRFRVERARAVDHAREHRGLGHGELGRGRAEVGLRRGGDPEDRRAERHEVEVAREDLVLAQRRFHAHGDAGFAQLAGDALLLGQALGARVVAGEHVHQVVLHVLLRQRRRALLHSATGVVAGRRPCGREPVDAVVVVEAAVLDREQRVLHVRRDPVRRCPDPVLVVQVRDRRAVPVRHRRHQRRVGVQHLREGGVHLVAEFVGQHPHPRGDRKEESCEQHAGEQAQPGQLPGAGHDLLAVQGRAPSVDAAAGGYPASPRSGAHIE</sequence>
<organism evidence="2 3">
    <name type="scientific">Lentzea albida</name>
    <dbReference type="NCBI Taxonomy" id="65499"/>
    <lineage>
        <taxon>Bacteria</taxon>
        <taxon>Bacillati</taxon>
        <taxon>Actinomycetota</taxon>
        <taxon>Actinomycetes</taxon>
        <taxon>Pseudonocardiales</taxon>
        <taxon>Pseudonocardiaceae</taxon>
        <taxon>Lentzea</taxon>
    </lineage>
</organism>
<feature type="region of interest" description="Disordered" evidence="1">
    <location>
        <begin position="234"/>
        <end position="295"/>
    </location>
</feature>